<sequence>MIEAGRIGATHPVYTLRTVHDGAARRSLGTAEQTQALGFRRLDLDGRAGQPPALDPRTVQDRPQDDGRRRSADAPTPDETRRRPSTPAWVPPAPDQAGRRHGDAGRAPTAEDRQSPARLDPHGPGVPLPPSGGQTAFLAGSLGIMAQLFGQTPERFAGALRDATRTDDGSSGDSPSDLRTRLGNAAYRTVNRVVGAATERLPGGDGVEYLFETPAYRTLIDETA</sequence>
<organism evidence="2 3">
    <name type="scientific">Roseospira navarrensis</name>
    <dbReference type="NCBI Taxonomy" id="140058"/>
    <lineage>
        <taxon>Bacteria</taxon>
        <taxon>Pseudomonadati</taxon>
        <taxon>Pseudomonadota</taxon>
        <taxon>Alphaproteobacteria</taxon>
        <taxon>Rhodospirillales</taxon>
        <taxon>Rhodospirillaceae</taxon>
        <taxon>Roseospira</taxon>
    </lineage>
</organism>
<feature type="compositionally biased region" description="Basic and acidic residues" evidence="1">
    <location>
        <begin position="58"/>
        <end position="82"/>
    </location>
</feature>
<name>A0A7X2D620_9PROT</name>
<feature type="region of interest" description="Disordered" evidence="1">
    <location>
        <begin position="39"/>
        <end position="134"/>
    </location>
</feature>
<reference evidence="2 3" key="1">
    <citation type="submission" date="2019-10" db="EMBL/GenBank/DDBJ databases">
        <title>Draft whole-genome sequence of the purple nonsulfur photosynthetic bacterium Roseospira navarrensis DSM 15114.</title>
        <authorList>
            <person name="Kyndt J.A."/>
            <person name="Meyer T.E."/>
        </authorList>
    </citation>
    <scope>NUCLEOTIDE SEQUENCE [LARGE SCALE GENOMIC DNA]</scope>
    <source>
        <strain evidence="2 3">DSM 15114</strain>
    </source>
</reference>
<comment type="caution">
    <text evidence="2">The sequence shown here is derived from an EMBL/GenBank/DDBJ whole genome shotgun (WGS) entry which is preliminary data.</text>
</comment>
<gene>
    <name evidence="2" type="ORF">GHC57_15145</name>
</gene>
<dbReference type="RefSeq" id="WP_153345756.1">
    <property type="nucleotide sequence ID" value="NZ_WIVE01000058.1"/>
</dbReference>
<proteinExistence type="predicted"/>
<keyword evidence="3" id="KW-1185">Reference proteome</keyword>
<feature type="compositionally biased region" description="Basic and acidic residues" evidence="1">
    <location>
        <begin position="97"/>
        <end position="121"/>
    </location>
</feature>
<dbReference type="EMBL" id="WIVE01000058">
    <property type="protein sequence ID" value="MQX37855.1"/>
    <property type="molecule type" value="Genomic_DNA"/>
</dbReference>
<evidence type="ECO:0000313" key="3">
    <source>
        <dbReference type="Proteomes" id="UP000434582"/>
    </source>
</evidence>
<protein>
    <submittedName>
        <fullName evidence="2">Uncharacterized protein</fullName>
    </submittedName>
</protein>
<evidence type="ECO:0000256" key="1">
    <source>
        <dbReference type="SAM" id="MobiDB-lite"/>
    </source>
</evidence>
<dbReference type="Proteomes" id="UP000434582">
    <property type="component" value="Unassembled WGS sequence"/>
</dbReference>
<accession>A0A7X2D620</accession>
<evidence type="ECO:0000313" key="2">
    <source>
        <dbReference type="EMBL" id="MQX37855.1"/>
    </source>
</evidence>
<dbReference type="AlphaFoldDB" id="A0A7X2D620"/>